<feature type="region of interest" description="Disordered" evidence="1">
    <location>
        <begin position="603"/>
        <end position="688"/>
    </location>
</feature>
<sequence length="897" mass="98315">MSDDEQSQQPTLPVYDLYSQQPDPQVFDPELQQLNLSSIQPQSQLTSQDQAYLQTQPHSQDQHLYPPGYDSQSQSTLQSQADFQPFSYPPSQPHSQYQQSDSLFYDPQSQPTSQGQADLQLSSYPYPEPHPQSEQPDIHVHNPQWQPTLQDQASQSHPQPQYNQLPALDTSSSQSSSHETSALTQSFFDGGIGGDMNWGFERQSIVCADPQMYGSMSDPSASGNEGLSSSAIGSQDFGGFDAATSLSTGHHHTVAPAQPQPPAHHQAQLQPVDTEITLPAVPESEQVQAGSTEKKLPLVFHNIYAETYVEQNVKSESKSSSQRQSSTAFSSGSDAVSSRKKPERKKTAKASAASSSSAPSAPSAARRQPSLPYPNSRPHMSAAQQFQHLLASQSTSMSQGQYFNPYNGVQQRQAPPSQSQRQPQVQIQLGFVEGREGPLPPFIDVSGYRMPFHGYVQVEDGSIVPYFQPVPTQRQNMHATQGQISLPNLRQVPRPMPAVNSRSMPHVPTQSQPSRIRYPVPNPHFQQALLPQVPQSLFQAAQLQGQQVHQQVQHRLVQNHQTRSIFRSPVLPPPHRVPEQGNLPQQGVCQHHTQSNLRPLVLPPQPVPGVERDLPQQGEHHHEARSIFRSPVLAPQTVHEVEGDFPQPGEHHHQTQLISHSPVLPPPQLVPEEGALPQPLEHPPVASSQSALFMPRVSPEVYRPEVNVESQPTSLPVPQPQAISAEVDLPQPGEHSPPASPQSPLFTPLSSPQVTRSVVNVESTSNESRAVVDTSTVDDPTGAGAAGMPQIETRGGRVDEAEARAQSDSSLASTAPHVGQSKKRSHEIDDDGDKKSQKKSRRNNQEDEALASSQSSQSSTFSIPSSSQISLPNSDYDPARDQPLPTGWDDPEQYFSF</sequence>
<feature type="compositionally biased region" description="Low complexity" evidence="1">
    <location>
        <begin position="318"/>
        <end position="333"/>
    </location>
</feature>
<feature type="compositionally biased region" description="Low complexity" evidence="1">
    <location>
        <begin position="852"/>
        <end position="870"/>
    </location>
</feature>
<dbReference type="EMBL" id="KN834779">
    <property type="protein sequence ID" value="KIK59417.1"/>
    <property type="molecule type" value="Genomic_DNA"/>
</dbReference>
<feature type="compositionally biased region" description="Polar residues" evidence="1">
    <location>
        <begin position="398"/>
        <end position="408"/>
    </location>
</feature>
<feature type="compositionally biased region" description="Polar residues" evidence="1">
    <location>
        <begin position="143"/>
        <end position="164"/>
    </location>
</feature>
<feature type="compositionally biased region" description="Polar residues" evidence="1">
    <location>
        <begin position="742"/>
        <end position="753"/>
    </location>
</feature>
<feature type="compositionally biased region" description="Low complexity" evidence="1">
    <location>
        <begin position="754"/>
        <end position="769"/>
    </location>
</feature>
<dbReference type="Proteomes" id="UP000053593">
    <property type="component" value="Unassembled WGS sequence"/>
</dbReference>
<evidence type="ECO:0000313" key="2">
    <source>
        <dbReference type="EMBL" id="KIK59417.1"/>
    </source>
</evidence>
<dbReference type="AlphaFoldDB" id="A0A0D0CLI0"/>
<feature type="compositionally biased region" description="Low complexity" evidence="1">
    <location>
        <begin position="93"/>
        <end position="102"/>
    </location>
</feature>
<dbReference type="HOGENOM" id="CLU_322633_0_0_1"/>
<gene>
    <name evidence="2" type="ORF">GYMLUDRAFT_667662</name>
</gene>
<feature type="compositionally biased region" description="Polar residues" evidence="1">
    <location>
        <begin position="217"/>
        <end position="233"/>
    </location>
</feature>
<evidence type="ECO:0000256" key="1">
    <source>
        <dbReference type="SAM" id="MobiDB-lite"/>
    </source>
</evidence>
<accession>A0A0D0CLI0</accession>
<feature type="region of interest" description="Disordered" evidence="1">
    <location>
        <begin position="728"/>
        <end position="897"/>
    </location>
</feature>
<feature type="compositionally biased region" description="Polar residues" evidence="1">
    <location>
        <begin position="107"/>
        <end position="123"/>
    </location>
</feature>
<evidence type="ECO:0000313" key="3">
    <source>
        <dbReference type="Proteomes" id="UP000053593"/>
    </source>
</evidence>
<feature type="compositionally biased region" description="Basic and acidic residues" evidence="1">
    <location>
        <begin position="610"/>
        <end position="626"/>
    </location>
</feature>
<name>A0A0D0CLI0_9AGAR</name>
<feature type="region of interest" description="Disordered" evidence="1">
    <location>
        <begin position="398"/>
        <end position="424"/>
    </location>
</feature>
<feature type="region of interest" description="Disordered" evidence="1">
    <location>
        <begin position="314"/>
        <end position="380"/>
    </location>
</feature>
<proteinExistence type="predicted"/>
<feature type="compositionally biased region" description="Basic residues" evidence="1">
    <location>
        <begin position="338"/>
        <end position="348"/>
    </location>
</feature>
<protein>
    <submittedName>
        <fullName evidence="2">Uncharacterized protein</fullName>
    </submittedName>
</protein>
<feature type="compositionally biased region" description="Basic and acidic residues" evidence="1">
    <location>
        <begin position="794"/>
        <end position="805"/>
    </location>
</feature>
<feature type="compositionally biased region" description="Low complexity" evidence="1">
    <location>
        <begin position="409"/>
        <end position="424"/>
    </location>
</feature>
<feature type="compositionally biased region" description="Low complexity" evidence="1">
    <location>
        <begin position="350"/>
        <end position="365"/>
    </location>
</feature>
<feature type="compositionally biased region" description="Polar residues" evidence="1">
    <location>
        <begin position="32"/>
        <end position="59"/>
    </location>
</feature>
<reference evidence="2 3" key="1">
    <citation type="submission" date="2014-04" db="EMBL/GenBank/DDBJ databases">
        <title>Evolutionary Origins and Diversification of the Mycorrhizal Mutualists.</title>
        <authorList>
            <consortium name="DOE Joint Genome Institute"/>
            <consortium name="Mycorrhizal Genomics Consortium"/>
            <person name="Kohler A."/>
            <person name="Kuo A."/>
            <person name="Nagy L.G."/>
            <person name="Floudas D."/>
            <person name="Copeland A."/>
            <person name="Barry K.W."/>
            <person name="Cichocki N."/>
            <person name="Veneault-Fourrey C."/>
            <person name="LaButti K."/>
            <person name="Lindquist E.A."/>
            <person name="Lipzen A."/>
            <person name="Lundell T."/>
            <person name="Morin E."/>
            <person name="Murat C."/>
            <person name="Riley R."/>
            <person name="Ohm R."/>
            <person name="Sun H."/>
            <person name="Tunlid A."/>
            <person name="Henrissat B."/>
            <person name="Grigoriev I.V."/>
            <person name="Hibbett D.S."/>
            <person name="Martin F."/>
        </authorList>
    </citation>
    <scope>NUCLEOTIDE SEQUENCE [LARGE SCALE GENOMIC DNA]</scope>
    <source>
        <strain evidence="2 3">FD-317 M1</strain>
    </source>
</reference>
<feature type="compositionally biased region" description="Polar residues" evidence="1">
    <location>
        <begin position="70"/>
        <end position="81"/>
    </location>
</feature>
<feature type="region of interest" description="Disordered" evidence="1">
    <location>
        <begin position="215"/>
        <end position="268"/>
    </location>
</feature>
<feature type="region of interest" description="Disordered" evidence="1">
    <location>
        <begin position="1"/>
        <end position="182"/>
    </location>
</feature>
<organism evidence="2 3">
    <name type="scientific">Collybiopsis luxurians FD-317 M1</name>
    <dbReference type="NCBI Taxonomy" id="944289"/>
    <lineage>
        <taxon>Eukaryota</taxon>
        <taxon>Fungi</taxon>
        <taxon>Dikarya</taxon>
        <taxon>Basidiomycota</taxon>
        <taxon>Agaricomycotina</taxon>
        <taxon>Agaricomycetes</taxon>
        <taxon>Agaricomycetidae</taxon>
        <taxon>Agaricales</taxon>
        <taxon>Marasmiineae</taxon>
        <taxon>Omphalotaceae</taxon>
        <taxon>Collybiopsis</taxon>
        <taxon>Collybiopsis luxurians</taxon>
    </lineage>
</organism>
<keyword evidence="3" id="KW-1185">Reference proteome</keyword>